<dbReference type="AlphaFoldDB" id="A0A383W9N2"/>
<evidence type="ECO:0000313" key="3">
    <source>
        <dbReference type="Proteomes" id="UP000256970"/>
    </source>
</evidence>
<proteinExistence type="predicted"/>
<dbReference type="Gene3D" id="2.40.50.140">
    <property type="entry name" value="Nucleic acid-binding proteins"/>
    <property type="match status" value="1"/>
</dbReference>
<dbReference type="Proteomes" id="UP000256970">
    <property type="component" value="Unassembled WGS sequence"/>
</dbReference>
<dbReference type="Pfam" id="PF00575">
    <property type="entry name" value="S1"/>
    <property type="match status" value="1"/>
</dbReference>
<dbReference type="InterPro" id="IPR003029">
    <property type="entry name" value="S1_domain"/>
</dbReference>
<keyword evidence="3" id="KW-1185">Reference proteome</keyword>
<dbReference type="EMBL" id="FNXT01001213">
    <property type="protein sequence ID" value="SZX74345.1"/>
    <property type="molecule type" value="Genomic_DNA"/>
</dbReference>
<accession>A0A383W9N2</accession>
<dbReference type="PROSITE" id="PS50126">
    <property type="entry name" value="S1"/>
    <property type="match status" value="1"/>
</dbReference>
<evidence type="ECO:0000313" key="2">
    <source>
        <dbReference type="EMBL" id="SZX74345.1"/>
    </source>
</evidence>
<dbReference type="GO" id="GO:0003676">
    <property type="term" value="F:nucleic acid binding"/>
    <property type="evidence" value="ECO:0007669"/>
    <property type="project" value="InterPro"/>
</dbReference>
<protein>
    <recommendedName>
        <fullName evidence="1">S1 motif domain-containing protein</fullName>
    </recommendedName>
</protein>
<evidence type="ECO:0000259" key="1">
    <source>
        <dbReference type="PROSITE" id="PS50126"/>
    </source>
</evidence>
<sequence>MQALLRQLPCCSVPRALTSASAGTSGCSLHLNGWQAAHSSTLQQQQQQQWRQQRHVTQVTGKREEYDIEGITDPEDIWGEDADQEFIEIDNMPVYSPEYGPVHSRIFRDPEEEKETKAISIEDTAYWFADSQGEIFDRTAMVRAAPEVDTETADMHVLCEQEEGFPERLKLSDLEEGDELYGIVTDIWLWHGAFIDVLADFKGLVPVNQAQWIDVEQYLTPGTEVKVRVHKLSEYPKYRFPIHLELLEPVEAVALIPRPEEYDVPANVGWCYEQGWDIKKVAAELGREYEDTVALLEPDQEEWSDRLQYEFGLDAADGNPYPGDWITREVLEEPGMLERVQEMAVADVAGISSSGSSGSGGAADGWGV</sequence>
<gene>
    <name evidence="2" type="ORF">BQ4739_LOCUS14631</name>
</gene>
<feature type="domain" description="S1 motif" evidence="1">
    <location>
        <begin position="177"/>
        <end position="245"/>
    </location>
</feature>
<dbReference type="InterPro" id="IPR012340">
    <property type="entry name" value="NA-bd_OB-fold"/>
</dbReference>
<reference evidence="2 3" key="1">
    <citation type="submission" date="2016-10" db="EMBL/GenBank/DDBJ databases">
        <authorList>
            <person name="Cai Z."/>
        </authorList>
    </citation>
    <scope>NUCLEOTIDE SEQUENCE [LARGE SCALE GENOMIC DNA]</scope>
</reference>
<dbReference type="PROSITE" id="PS51257">
    <property type="entry name" value="PROKAR_LIPOPROTEIN"/>
    <property type="match status" value="1"/>
</dbReference>
<organism evidence="2 3">
    <name type="scientific">Tetradesmus obliquus</name>
    <name type="common">Green alga</name>
    <name type="synonym">Acutodesmus obliquus</name>
    <dbReference type="NCBI Taxonomy" id="3088"/>
    <lineage>
        <taxon>Eukaryota</taxon>
        <taxon>Viridiplantae</taxon>
        <taxon>Chlorophyta</taxon>
        <taxon>core chlorophytes</taxon>
        <taxon>Chlorophyceae</taxon>
        <taxon>CS clade</taxon>
        <taxon>Sphaeropleales</taxon>
        <taxon>Scenedesmaceae</taxon>
        <taxon>Tetradesmus</taxon>
    </lineage>
</organism>
<dbReference type="SUPFAM" id="SSF50249">
    <property type="entry name" value="Nucleic acid-binding proteins"/>
    <property type="match status" value="1"/>
</dbReference>
<name>A0A383W9N2_TETOB</name>